<gene>
    <name evidence="1" type="ORF">N1032_22890</name>
</gene>
<evidence type="ECO:0000313" key="1">
    <source>
        <dbReference type="EMBL" id="MCS5736578.1"/>
    </source>
</evidence>
<name>A0ABT2H9E9_9MICO</name>
<proteinExistence type="predicted"/>
<organism evidence="1 2">
    <name type="scientific">Herbiconiux daphne</name>
    <dbReference type="NCBI Taxonomy" id="2970914"/>
    <lineage>
        <taxon>Bacteria</taxon>
        <taxon>Bacillati</taxon>
        <taxon>Actinomycetota</taxon>
        <taxon>Actinomycetes</taxon>
        <taxon>Micrococcales</taxon>
        <taxon>Microbacteriaceae</taxon>
        <taxon>Herbiconiux</taxon>
    </lineage>
</organism>
<protein>
    <submittedName>
        <fullName evidence="1">Uncharacterized protein</fullName>
    </submittedName>
</protein>
<reference evidence="1" key="1">
    <citation type="submission" date="2022-08" db="EMBL/GenBank/DDBJ databases">
        <authorList>
            <person name="Deng Y."/>
            <person name="Han X.-F."/>
            <person name="Zhang Y.-Q."/>
        </authorList>
    </citation>
    <scope>NUCLEOTIDE SEQUENCE</scope>
    <source>
        <strain evidence="1">CPCC 203386</strain>
    </source>
</reference>
<comment type="caution">
    <text evidence="1">The sequence shown here is derived from an EMBL/GenBank/DDBJ whole genome shotgun (WGS) entry which is preliminary data.</text>
</comment>
<sequence>MSRGPNLKVSLKPTPAIQDSGFLVLGLKESIFFTTFVFSEPNFSLANSCFSTSATSFSAFLESPDAKTFSPGDVLSHSIASLLALSIFSSTLFTD</sequence>
<keyword evidence="2" id="KW-1185">Reference proteome</keyword>
<accession>A0ABT2H9E9</accession>
<dbReference type="Proteomes" id="UP001165586">
    <property type="component" value="Unassembled WGS sequence"/>
</dbReference>
<dbReference type="EMBL" id="JANLCJ010000065">
    <property type="protein sequence ID" value="MCS5736578.1"/>
    <property type="molecule type" value="Genomic_DNA"/>
</dbReference>
<evidence type="ECO:0000313" key="2">
    <source>
        <dbReference type="Proteomes" id="UP001165586"/>
    </source>
</evidence>